<protein>
    <submittedName>
        <fullName evidence="13">Cytochrome ubiquinol oxidase subunit I</fullName>
    </submittedName>
</protein>
<keyword evidence="3 12" id="KW-0813">Transport</keyword>
<evidence type="ECO:0000256" key="8">
    <source>
        <dbReference type="ARBA" id="ARBA00022982"/>
    </source>
</evidence>
<feature type="transmembrane region" description="Helical" evidence="12">
    <location>
        <begin position="357"/>
        <end position="379"/>
    </location>
</feature>
<feature type="transmembrane region" description="Helical" evidence="12">
    <location>
        <begin position="405"/>
        <end position="427"/>
    </location>
</feature>
<keyword evidence="11 12" id="KW-0472">Membrane</keyword>
<comment type="similarity">
    <text evidence="2 12">Belongs to the cytochrome ubiquinol oxidase subunit 1 family.</text>
</comment>
<accession>A0ABW7ADP6</accession>
<keyword evidence="10 12" id="KW-0408">Iron</keyword>
<keyword evidence="7 12" id="KW-0479">Metal-binding</keyword>
<keyword evidence="9 12" id="KW-1133">Transmembrane helix</keyword>
<dbReference type="PANTHER" id="PTHR30365:SF14">
    <property type="entry name" value="CYTOCHROME BD MENAQUINOL OXIDASE SUBUNIT I-RELATED"/>
    <property type="match status" value="1"/>
</dbReference>
<evidence type="ECO:0000256" key="5">
    <source>
        <dbReference type="ARBA" id="ARBA00022617"/>
    </source>
</evidence>
<comment type="subcellular location">
    <subcellularLocation>
        <location evidence="1">Cell membrane</location>
        <topology evidence="1">Multi-pass membrane protein</topology>
    </subcellularLocation>
</comment>
<feature type="transmembrane region" description="Helical" evidence="12">
    <location>
        <begin position="98"/>
        <end position="120"/>
    </location>
</feature>
<feature type="transmembrane region" description="Helical" evidence="12">
    <location>
        <begin position="22"/>
        <end position="44"/>
    </location>
</feature>
<evidence type="ECO:0000256" key="12">
    <source>
        <dbReference type="PIRNR" id="PIRNR006446"/>
    </source>
</evidence>
<evidence type="ECO:0000256" key="2">
    <source>
        <dbReference type="ARBA" id="ARBA00009819"/>
    </source>
</evidence>
<dbReference type="RefSeq" id="WP_393165166.1">
    <property type="nucleotide sequence ID" value="NZ_JBICRM010000007.1"/>
</dbReference>
<keyword evidence="14" id="KW-1185">Reference proteome</keyword>
<dbReference type="EMBL" id="JBICRM010000007">
    <property type="protein sequence ID" value="MFG1704274.1"/>
    <property type="molecule type" value="Genomic_DNA"/>
</dbReference>
<gene>
    <name evidence="13" type="ORF">ACFLIM_13875</name>
</gene>
<evidence type="ECO:0000256" key="9">
    <source>
        <dbReference type="ARBA" id="ARBA00022989"/>
    </source>
</evidence>
<keyword evidence="5 12" id="KW-0349">Heme</keyword>
<evidence type="ECO:0000313" key="14">
    <source>
        <dbReference type="Proteomes" id="UP001603978"/>
    </source>
</evidence>
<keyword evidence="6 12" id="KW-0812">Transmembrane</keyword>
<evidence type="ECO:0000256" key="10">
    <source>
        <dbReference type="ARBA" id="ARBA00023004"/>
    </source>
</evidence>
<dbReference type="InterPro" id="IPR002585">
    <property type="entry name" value="Cyt-d_ubiquinol_oxidase_su_1"/>
</dbReference>
<feature type="transmembrane region" description="Helical" evidence="12">
    <location>
        <begin position="132"/>
        <end position="156"/>
    </location>
</feature>
<evidence type="ECO:0000256" key="4">
    <source>
        <dbReference type="ARBA" id="ARBA00022475"/>
    </source>
</evidence>
<evidence type="ECO:0000256" key="11">
    <source>
        <dbReference type="ARBA" id="ARBA00023136"/>
    </source>
</evidence>
<feature type="transmembrane region" description="Helical" evidence="12">
    <location>
        <begin position="221"/>
        <end position="240"/>
    </location>
</feature>
<evidence type="ECO:0000256" key="7">
    <source>
        <dbReference type="ARBA" id="ARBA00022723"/>
    </source>
</evidence>
<evidence type="ECO:0000256" key="1">
    <source>
        <dbReference type="ARBA" id="ARBA00004651"/>
    </source>
</evidence>
<sequence>MIVQAVDAADLAAARMQMALSLGWHIVIACLGVGMPAITLLAEWRGHRTGDVHYRLLARRWARAMGVLFAVGAVSGTILSFEMGLLWPGLMGVYGEVIGLPFALEGIAFFIEAIFLGIYLYAWDRLPPRAHLLAGIPIVLAGVSSAFFVVTANAWMQQPTGFDTEGGRIVAVDPWAAMFNPATPPQTVHMILAAFMVAGYGMASVYAVSLLRGRRDRYHRLGLLLPLTVAAIVTPVQIGVGDWAAHHVADNQPVKLAAMEGVFETARGVPLHLGGIAIDGQMRYALEIPYGLSLLAHWNPNAEITGLNHTPPADRPPVNVVHWAFQIMVGLGFALLGVALWLALAWKRHRGLPRSPWFLRAAALSGVAAVLALEAGWVVTEVGRQPWIVYGVLRTSQAVNPAPGLVYGFVLLAAVYVALTVATVYVLRRLARDVPVPIAPQEPDVTGYKVV</sequence>
<evidence type="ECO:0000256" key="3">
    <source>
        <dbReference type="ARBA" id="ARBA00022448"/>
    </source>
</evidence>
<comment type="caution">
    <text evidence="13">The sequence shown here is derived from an EMBL/GenBank/DDBJ whole genome shotgun (WGS) entry which is preliminary data.</text>
</comment>
<feature type="transmembrane region" description="Helical" evidence="12">
    <location>
        <begin position="188"/>
        <end position="209"/>
    </location>
</feature>
<dbReference type="Pfam" id="PF01654">
    <property type="entry name" value="Cyt_bd_oxida_I"/>
    <property type="match status" value="1"/>
</dbReference>
<keyword evidence="4 12" id="KW-1003">Cell membrane</keyword>
<proteinExistence type="inferred from homology"/>
<feature type="transmembrane region" description="Helical" evidence="12">
    <location>
        <begin position="323"/>
        <end position="345"/>
    </location>
</feature>
<evidence type="ECO:0000256" key="6">
    <source>
        <dbReference type="ARBA" id="ARBA00022692"/>
    </source>
</evidence>
<keyword evidence="8 12" id="KW-0249">Electron transport</keyword>
<reference evidence="13 14" key="1">
    <citation type="submission" date="2024-10" db="EMBL/GenBank/DDBJ databases">
        <authorList>
            <person name="Topkara A.R."/>
            <person name="Saygin H."/>
        </authorList>
    </citation>
    <scope>NUCLEOTIDE SEQUENCE [LARGE SCALE GENOMIC DNA]</scope>
    <source>
        <strain evidence="13 14">M3C6</strain>
    </source>
</reference>
<name>A0ABW7ADP6_9ACTN</name>
<dbReference type="PANTHER" id="PTHR30365">
    <property type="entry name" value="CYTOCHROME D UBIQUINOL OXIDASE"/>
    <property type="match status" value="1"/>
</dbReference>
<feature type="transmembrane region" description="Helical" evidence="12">
    <location>
        <begin position="65"/>
        <end position="86"/>
    </location>
</feature>
<organism evidence="13 14">
    <name type="scientific">Nonomuraea marmarensis</name>
    <dbReference type="NCBI Taxonomy" id="3351344"/>
    <lineage>
        <taxon>Bacteria</taxon>
        <taxon>Bacillati</taxon>
        <taxon>Actinomycetota</taxon>
        <taxon>Actinomycetes</taxon>
        <taxon>Streptosporangiales</taxon>
        <taxon>Streptosporangiaceae</taxon>
        <taxon>Nonomuraea</taxon>
    </lineage>
</organism>
<evidence type="ECO:0000313" key="13">
    <source>
        <dbReference type="EMBL" id="MFG1704274.1"/>
    </source>
</evidence>
<dbReference type="Proteomes" id="UP001603978">
    <property type="component" value="Unassembled WGS sequence"/>
</dbReference>
<dbReference type="PIRSF" id="PIRSF006446">
    <property type="entry name" value="Cyt_quinol_oxidase_1"/>
    <property type="match status" value="1"/>
</dbReference>